<comment type="cofactor">
    <cofactor evidence="1 9">
        <name>pyridoxal 5'-phosphate</name>
        <dbReference type="ChEBI" id="CHEBI:597326"/>
    </cofactor>
</comment>
<keyword evidence="9" id="KW-0963">Cytoplasm</keyword>
<evidence type="ECO:0000256" key="4">
    <source>
        <dbReference type="ARBA" id="ARBA00022679"/>
    </source>
</evidence>
<keyword evidence="6 9" id="KW-0093">Biotin biosynthesis</keyword>
<evidence type="ECO:0000256" key="8">
    <source>
        <dbReference type="ARBA" id="ARBA00048449"/>
    </source>
</evidence>
<dbReference type="GO" id="GO:0008483">
    <property type="term" value="F:transaminase activity"/>
    <property type="evidence" value="ECO:0007669"/>
    <property type="project" value="UniProtKB-KW"/>
</dbReference>
<evidence type="ECO:0000256" key="9">
    <source>
        <dbReference type="HAMAP-Rule" id="MF_00834"/>
    </source>
</evidence>
<name>A0ABQ0PTX7_9PROT</name>
<proteinExistence type="inferred from homology"/>
<evidence type="ECO:0000256" key="2">
    <source>
        <dbReference type="ARBA" id="ARBA00005063"/>
    </source>
</evidence>
<dbReference type="NCBIfam" id="NF004624">
    <property type="entry name" value="PRK05964.1"/>
    <property type="match status" value="1"/>
</dbReference>
<keyword evidence="4 9" id="KW-0808">Transferase</keyword>
<dbReference type="Gene3D" id="3.90.1150.10">
    <property type="entry name" value="Aspartate Aminotransferase, domain 1"/>
    <property type="match status" value="1"/>
</dbReference>
<evidence type="ECO:0000256" key="6">
    <source>
        <dbReference type="ARBA" id="ARBA00022756"/>
    </source>
</evidence>
<evidence type="ECO:0000256" key="3">
    <source>
        <dbReference type="ARBA" id="ARBA00022576"/>
    </source>
</evidence>
<keyword evidence="12" id="KW-1185">Reference proteome</keyword>
<evidence type="ECO:0000256" key="1">
    <source>
        <dbReference type="ARBA" id="ARBA00001933"/>
    </source>
</evidence>
<feature type="region of interest" description="Disordered" evidence="10">
    <location>
        <begin position="1"/>
        <end position="29"/>
    </location>
</feature>
<comment type="similarity">
    <text evidence="9">Belongs to the class-III pyridoxal-phosphate-dependent aminotransferase family. BioA subfamily.</text>
</comment>
<dbReference type="EMBL" id="BAPF01000029">
    <property type="protein sequence ID" value="GBQ81320.1"/>
    <property type="molecule type" value="Genomic_DNA"/>
</dbReference>
<evidence type="ECO:0000313" key="12">
    <source>
        <dbReference type="Proteomes" id="UP001065047"/>
    </source>
</evidence>
<keyword evidence="7 9" id="KW-0663">Pyridoxal phosphate</keyword>
<evidence type="ECO:0000313" key="11">
    <source>
        <dbReference type="EMBL" id="GBQ81320.1"/>
    </source>
</evidence>
<protein>
    <recommendedName>
        <fullName evidence="9">Adenosylmethionine-8-amino-7-oxononanoate aminotransferase</fullName>
        <ecNumber evidence="9">2.6.1.62</ecNumber>
    </recommendedName>
    <alternativeName>
        <fullName evidence="9">7,8-diamino-pelargonic acid aminotransferase</fullName>
        <shortName evidence="9">DAPA AT</shortName>
        <shortName evidence="9">DAPA aminotransferase</shortName>
    </alternativeName>
    <alternativeName>
        <fullName evidence="9">7,8-diaminononanoate synthase</fullName>
        <shortName evidence="9">DANS</shortName>
    </alternativeName>
    <alternativeName>
        <fullName evidence="9">Diaminopelargonic acid synthase</fullName>
    </alternativeName>
</protein>
<dbReference type="InterPro" id="IPR005815">
    <property type="entry name" value="BioA"/>
</dbReference>
<feature type="binding site" evidence="9">
    <location>
        <position position="296"/>
    </location>
    <ligand>
        <name>substrate</name>
    </ligand>
</feature>
<accession>A0ABQ0PTX7</accession>
<feature type="binding site" evidence="9">
    <location>
        <begin position="331"/>
        <end position="332"/>
    </location>
    <ligand>
        <name>pyridoxal 5'-phosphate</name>
        <dbReference type="ChEBI" id="CHEBI:597326"/>
    </ligand>
</feature>
<reference evidence="11" key="1">
    <citation type="submission" date="2013-04" db="EMBL/GenBank/DDBJ databases">
        <title>The genome sequencing project of 58 acetic acid bacteria.</title>
        <authorList>
            <person name="Okamoto-Kainuma A."/>
            <person name="Ishikawa M."/>
            <person name="Umino S."/>
            <person name="Koizumi Y."/>
            <person name="Shiwa Y."/>
            <person name="Yoshikawa H."/>
            <person name="Matsutani M."/>
            <person name="Matsushita K."/>
        </authorList>
    </citation>
    <scope>NUCLEOTIDE SEQUENCE</scope>
    <source>
        <strain evidence="11">DSM 14337</strain>
    </source>
</reference>
<feature type="binding site" evidence="9">
    <location>
        <position position="414"/>
    </location>
    <ligand>
        <name>substrate</name>
    </ligand>
</feature>
<dbReference type="NCBIfam" id="TIGR00508">
    <property type="entry name" value="bioA"/>
    <property type="match status" value="1"/>
</dbReference>
<dbReference type="Pfam" id="PF00202">
    <property type="entry name" value="Aminotran_3"/>
    <property type="match status" value="1"/>
</dbReference>
<keyword evidence="3 9" id="KW-0032">Aminotransferase</keyword>
<feature type="site" description="Participates in the substrate recognition with KAPA and in a stacking interaction with the adenine ring of SAM" evidence="9">
    <location>
        <position position="45"/>
    </location>
</feature>
<evidence type="ECO:0000256" key="7">
    <source>
        <dbReference type="ARBA" id="ARBA00022898"/>
    </source>
</evidence>
<evidence type="ECO:0000256" key="5">
    <source>
        <dbReference type="ARBA" id="ARBA00022691"/>
    </source>
</evidence>
<dbReference type="PIRSF" id="PIRSF000521">
    <property type="entry name" value="Transaminase_4ab_Lys_Orn"/>
    <property type="match status" value="1"/>
</dbReference>
<gene>
    <name evidence="9" type="primary">bioA</name>
    <name evidence="11" type="ORF">AA14337_2005</name>
</gene>
<dbReference type="EC" id="2.6.1.62" evidence="9"/>
<dbReference type="InterPro" id="IPR049704">
    <property type="entry name" value="Aminotrans_3_PPA_site"/>
</dbReference>
<comment type="catalytic activity">
    <reaction evidence="8 9">
        <text>(8S)-8-amino-7-oxononanoate + S-adenosyl-L-methionine = S-adenosyl-4-methylsulfanyl-2-oxobutanoate + (7R,8S)-7,8-diammoniononanoate</text>
        <dbReference type="Rhea" id="RHEA:16861"/>
        <dbReference type="ChEBI" id="CHEBI:16490"/>
        <dbReference type="ChEBI" id="CHEBI:59789"/>
        <dbReference type="ChEBI" id="CHEBI:149468"/>
        <dbReference type="ChEBI" id="CHEBI:149469"/>
        <dbReference type="EC" id="2.6.1.62"/>
    </reaction>
</comment>
<dbReference type="InterPro" id="IPR015421">
    <property type="entry name" value="PyrdxlP-dep_Trfase_major"/>
</dbReference>
<sequence>MSAPQNPLAASRTASSQQSELAAAPSSASMPDWYTQGLPHIWLPYSQMKTAPAPLAARSTHNARIQLTDGRELVDGVAAWWTACHGYNHPHIRAAIEAQLATMPHVMFGGMVHEPALKLASRLCALLPGDLDRVFFTDSGSVAVEVAMKMAIQYRLNKGEPKRTKMLAFKGGYHGDTLATMSVCDPEEGMHHLYGDVLANHIIAPLPQDEASEAEFFRLLETHAHELTAIITEPLVQGAGGMLFHSPDVLRTLRTAADRYGLLLILDEIFTGFGRTGTMFACEQAEIVPDIITLSKALTGGTMALAATIARPHVFEAFLSDNPEHALMHGPTFMANALACACANASLDLFETEPRLEQVAAINAHLTRELERCRTLPGVKDVRVLGAIGVVELEKIANPDALRQRFIAENVWIRPFRSIVYLTPAFTIPPEDLTALTDAIYRVLSTEN</sequence>
<feature type="binding site" evidence="9">
    <location>
        <position position="80"/>
    </location>
    <ligand>
        <name>substrate</name>
    </ligand>
</feature>
<dbReference type="PROSITE" id="PS00600">
    <property type="entry name" value="AA_TRANSFER_CLASS_3"/>
    <property type="match status" value="1"/>
</dbReference>
<dbReference type="PANTHER" id="PTHR42684:SF17">
    <property type="entry name" value="ADENOSYLMETHIONINE-8-AMINO-7-OXONONANOATE AMINOTRANSFERASE"/>
    <property type="match status" value="1"/>
</dbReference>
<organism evidence="11 12">
    <name type="scientific">Acetobacter malorum DSM 14337</name>
    <dbReference type="NCBI Taxonomy" id="1307910"/>
    <lineage>
        <taxon>Bacteria</taxon>
        <taxon>Pseudomonadati</taxon>
        <taxon>Pseudomonadota</taxon>
        <taxon>Alphaproteobacteria</taxon>
        <taxon>Acetobacterales</taxon>
        <taxon>Acetobacteraceae</taxon>
        <taxon>Acetobacter</taxon>
    </lineage>
</organism>
<dbReference type="InterPro" id="IPR015424">
    <property type="entry name" value="PyrdxlP-dep_Trfase"/>
</dbReference>
<comment type="function">
    <text evidence="9">Catalyzes the transfer of the alpha-amino group from S-adenosyl-L-methionine (SAM) to 7-keto-8-aminopelargonic acid (KAPA) to form 7,8-diaminopelargonic acid (DAPA). It is the only aminotransferase known to utilize SAM as an amino donor.</text>
</comment>
<comment type="subunit">
    <text evidence="9">Homodimer.</text>
</comment>
<keyword evidence="5 9" id="KW-0949">S-adenosyl-L-methionine</keyword>
<dbReference type="InterPro" id="IPR015422">
    <property type="entry name" value="PyrdxlP-dep_Trfase_small"/>
</dbReference>
<feature type="binding site" evidence="9">
    <location>
        <begin position="140"/>
        <end position="141"/>
    </location>
    <ligand>
        <name>pyridoxal 5'-phosphate</name>
        <dbReference type="ChEBI" id="CHEBI:597326"/>
    </ligand>
</feature>
<comment type="caution">
    <text evidence="11">The sequence shown here is derived from an EMBL/GenBank/DDBJ whole genome shotgun (WGS) entry which is preliminary data.</text>
</comment>
<comment type="pathway">
    <text evidence="2 9">Cofactor biosynthesis; biotin biosynthesis; 7,8-diaminononanoate from 8-amino-7-oxononanoate (SAM route): step 1/1.</text>
</comment>
<feature type="binding site" evidence="9">
    <location>
        <position position="330"/>
    </location>
    <ligand>
        <name>substrate</name>
    </ligand>
</feature>
<feature type="binding site" evidence="9">
    <location>
        <position position="267"/>
    </location>
    <ligand>
        <name>pyridoxal 5'-phosphate</name>
        <dbReference type="ChEBI" id="CHEBI:597326"/>
    </ligand>
</feature>
<feature type="binding site" evidence="9">
    <location>
        <position position="173"/>
    </location>
    <ligand>
        <name>substrate</name>
    </ligand>
</feature>
<dbReference type="CDD" id="cd00610">
    <property type="entry name" value="OAT_like"/>
    <property type="match status" value="1"/>
</dbReference>
<comment type="subcellular location">
    <subcellularLocation>
        <location evidence="9">Cytoplasm</location>
    </subcellularLocation>
</comment>
<dbReference type="InterPro" id="IPR005814">
    <property type="entry name" value="Aminotrans_3"/>
</dbReference>
<evidence type="ECO:0000256" key="10">
    <source>
        <dbReference type="SAM" id="MobiDB-lite"/>
    </source>
</evidence>
<dbReference type="HAMAP" id="MF_00834">
    <property type="entry name" value="BioA"/>
    <property type="match status" value="1"/>
</dbReference>
<dbReference type="SUPFAM" id="SSF53383">
    <property type="entry name" value="PLP-dependent transferases"/>
    <property type="match status" value="1"/>
</dbReference>
<feature type="modified residue" description="N6-(pyridoxal phosphate)lysine" evidence="9">
    <location>
        <position position="296"/>
    </location>
</feature>
<dbReference type="Proteomes" id="UP001065047">
    <property type="component" value="Unassembled WGS sequence"/>
</dbReference>
<dbReference type="Gene3D" id="3.40.640.10">
    <property type="entry name" value="Type I PLP-dependent aspartate aminotransferase-like (Major domain)"/>
    <property type="match status" value="1"/>
</dbReference>
<dbReference type="PANTHER" id="PTHR42684">
    <property type="entry name" value="ADENOSYLMETHIONINE-8-AMINO-7-OXONONANOATE AMINOTRANSFERASE"/>
    <property type="match status" value="1"/>
</dbReference>